<evidence type="ECO:0000313" key="1">
    <source>
        <dbReference type="EMBL" id="KYO17684.1"/>
    </source>
</evidence>
<name>A0A151LZK6_ALLMI</name>
<dbReference type="Proteomes" id="UP000050525">
    <property type="component" value="Unassembled WGS sequence"/>
</dbReference>
<comment type="caution">
    <text evidence="1">The sequence shown here is derived from an EMBL/GenBank/DDBJ whole genome shotgun (WGS) entry which is preliminary data.</text>
</comment>
<dbReference type="EMBL" id="AKHW03006878">
    <property type="protein sequence ID" value="KYO17684.1"/>
    <property type="molecule type" value="Genomic_DNA"/>
</dbReference>
<sequence length="70" mass="7721">MENLPILDCYSCCIGWFCLPLPPVPNRSHIGGNVAFNSSMQLFIMNISLNKMGFVDQPAFRSASLLTMPA</sequence>
<evidence type="ECO:0000313" key="2">
    <source>
        <dbReference type="Proteomes" id="UP000050525"/>
    </source>
</evidence>
<accession>A0A151LZK6</accession>
<proteinExistence type="predicted"/>
<keyword evidence="2" id="KW-1185">Reference proteome</keyword>
<protein>
    <submittedName>
        <fullName evidence="1">Uncharacterized protein</fullName>
    </submittedName>
</protein>
<organism evidence="1 2">
    <name type="scientific">Alligator mississippiensis</name>
    <name type="common">American alligator</name>
    <dbReference type="NCBI Taxonomy" id="8496"/>
    <lineage>
        <taxon>Eukaryota</taxon>
        <taxon>Metazoa</taxon>
        <taxon>Chordata</taxon>
        <taxon>Craniata</taxon>
        <taxon>Vertebrata</taxon>
        <taxon>Euteleostomi</taxon>
        <taxon>Archelosauria</taxon>
        <taxon>Archosauria</taxon>
        <taxon>Crocodylia</taxon>
        <taxon>Alligatoridae</taxon>
        <taxon>Alligatorinae</taxon>
        <taxon>Alligator</taxon>
    </lineage>
</organism>
<dbReference type="AlphaFoldDB" id="A0A151LZK6"/>
<gene>
    <name evidence="1" type="ORF">Y1Q_0014272</name>
</gene>
<reference evidence="1 2" key="1">
    <citation type="journal article" date="2012" name="Genome Biol.">
        <title>Sequencing three crocodilian genomes to illuminate the evolution of archosaurs and amniotes.</title>
        <authorList>
            <person name="St John J.A."/>
            <person name="Braun E.L."/>
            <person name="Isberg S.R."/>
            <person name="Miles L.G."/>
            <person name="Chong A.Y."/>
            <person name="Gongora J."/>
            <person name="Dalzell P."/>
            <person name="Moran C."/>
            <person name="Bed'hom B."/>
            <person name="Abzhanov A."/>
            <person name="Burgess S.C."/>
            <person name="Cooksey A.M."/>
            <person name="Castoe T.A."/>
            <person name="Crawford N.G."/>
            <person name="Densmore L.D."/>
            <person name="Drew J.C."/>
            <person name="Edwards S.V."/>
            <person name="Faircloth B.C."/>
            <person name="Fujita M.K."/>
            <person name="Greenwold M.J."/>
            <person name="Hoffmann F.G."/>
            <person name="Howard J.M."/>
            <person name="Iguchi T."/>
            <person name="Janes D.E."/>
            <person name="Khan S.Y."/>
            <person name="Kohno S."/>
            <person name="de Koning A.J."/>
            <person name="Lance S.L."/>
            <person name="McCarthy F.M."/>
            <person name="McCormack J.E."/>
            <person name="Merchant M.E."/>
            <person name="Peterson D.G."/>
            <person name="Pollock D.D."/>
            <person name="Pourmand N."/>
            <person name="Raney B.J."/>
            <person name="Roessler K.A."/>
            <person name="Sanford J.R."/>
            <person name="Sawyer R.H."/>
            <person name="Schmidt C.J."/>
            <person name="Triplett E.W."/>
            <person name="Tuberville T.D."/>
            <person name="Venegas-Anaya M."/>
            <person name="Howard J.T."/>
            <person name="Jarvis E.D."/>
            <person name="Guillette L.J.Jr."/>
            <person name="Glenn T.C."/>
            <person name="Green R.E."/>
            <person name="Ray D.A."/>
        </authorList>
    </citation>
    <scope>NUCLEOTIDE SEQUENCE [LARGE SCALE GENOMIC DNA]</scope>
    <source>
        <strain evidence="1">KSC_2009_1</strain>
    </source>
</reference>